<name>A0A401U686_9BACT</name>
<gene>
    <name evidence="1" type="ORF">SanaruYs_06560</name>
</gene>
<proteinExistence type="predicted"/>
<sequence length="195" mass="22360">MESIDFGNFFSMALGDSRGALQFRMSDTRFKPEDLFKYNQVNSQDVILLNQVRGKKKYDFLTSGFAYLNIASSKFWNVIEKHNLIGIRSIGVSSPDLNDSEYRLCSIVGKCGPKIDSLSVQIDRPFPLDPSRTYKTWAGLYFDLKSWDGSDFFSPEGTYYTLITRRAKEVLIENKITNVSFTPITQVENFDLLLR</sequence>
<keyword evidence="2" id="KW-1185">Reference proteome</keyword>
<evidence type="ECO:0000313" key="2">
    <source>
        <dbReference type="Proteomes" id="UP000288227"/>
    </source>
</evidence>
<dbReference type="OrthoDB" id="1438753at2"/>
<comment type="caution">
    <text evidence="1">The sequence shown here is derived from an EMBL/GenBank/DDBJ whole genome shotgun (WGS) entry which is preliminary data.</text>
</comment>
<accession>A0A401U686</accession>
<dbReference type="Proteomes" id="UP000288227">
    <property type="component" value="Unassembled WGS sequence"/>
</dbReference>
<dbReference type="AlphaFoldDB" id="A0A401U686"/>
<dbReference type="EMBL" id="BHXQ01000001">
    <property type="protein sequence ID" value="GCC50441.1"/>
    <property type="molecule type" value="Genomic_DNA"/>
</dbReference>
<protein>
    <submittedName>
        <fullName evidence="1">Uncharacterized protein</fullName>
    </submittedName>
</protein>
<dbReference type="RefSeq" id="WP_127121075.1">
    <property type="nucleotide sequence ID" value="NZ_BHXQ01000001.1"/>
</dbReference>
<evidence type="ECO:0000313" key="1">
    <source>
        <dbReference type="EMBL" id="GCC50441.1"/>
    </source>
</evidence>
<organism evidence="1 2">
    <name type="scientific">Chryseotalea sanaruensis</name>
    <dbReference type="NCBI Taxonomy" id="2482724"/>
    <lineage>
        <taxon>Bacteria</taxon>
        <taxon>Pseudomonadati</taxon>
        <taxon>Bacteroidota</taxon>
        <taxon>Cytophagia</taxon>
        <taxon>Cytophagales</taxon>
        <taxon>Chryseotaleaceae</taxon>
        <taxon>Chryseotalea</taxon>
    </lineage>
</organism>
<reference evidence="1 2" key="1">
    <citation type="submission" date="2018-11" db="EMBL/GenBank/DDBJ databases">
        <title>Chryseotalea sanarue gen. nov., sp., nov., a member of the family Cytophagaceae, isolated from a brackish lake in Hamamatsu Japan.</title>
        <authorList>
            <person name="Maejima Y."/>
            <person name="Iino T."/>
            <person name="Muraguchi Y."/>
            <person name="Fukuda K."/>
            <person name="Ohkuma M."/>
            <person name="Moriuchi R."/>
            <person name="Dohra H."/>
            <person name="Kimbara K."/>
            <person name="Shintani M."/>
        </authorList>
    </citation>
    <scope>NUCLEOTIDE SEQUENCE [LARGE SCALE GENOMIC DNA]</scope>
    <source>
        <strain evidence="1 2">Ys</strain>
    </source>
</reference>